<protein>
    <recommendedName>
        <fullName evidence="3">Aminoglycoside phosphotransferase domain-containing protein</fullName>
    </recommendedName>
</protein>
<dbReference type="Proteomes" id="UP000521872">
    <property type="component" value="Unassembled WGS sequence"/>
</dbReference>
<evidence type="ECO:0000313" key="1">
    <source>
        <dbReference type="EMBL" id="KAF4610336.1"/>
    </source>
</evidence>
<name>A0A8H4QGJ6_9AGAR</name>
<evidence type="ECO:0000313" key="2">
    <source>
        <dbReference type="Proteomes" id="UP000521872"/>
    </source>
</evidence>
<proteinExistence type="predicted"/>
<dbReference type="EMBL" id="JAACJL010000059">
    <property type="protein sequence ID" value="KAF4610336.1"/>
    <property type="molecule type" value="Genomic_DNA"/>
</dbReference>
<sequence length="359" mass="38972">MSSLSLSEEQAQKIVNGHLPGHSESTVQYVKEIKNDGYSYTPHTRTYMIDLSPNNSSTAPCSCFIVIAHPNPTNSPEYASHTLPLLSTIIHQILSRTDIPIAKPILDTSLSTVPFPFLLSPASPISSSTILPLSAARKAGLLSPEAQIRVDLQIGRLLGQLHGNVQNDWFGVPLLGSPDAPSDDAGYSWQETFTGLLESLLSEFEGKGRKDLPYQEIRGYLSRAIGSFLFDDADTPSLIWFTGSEDDIYISTESKSSSNGIAAILPNVGHALWGDPLLESFFLPPNPSAAFQEGYLASGGKQTIVFPRQKTKRLWYSLFLGLVVLRERSGSDGTSSTNESAALELIKQSVRALSSAPNY</sequence>
<accession>A0A8H4QGJ6</accession>
<dbReference type="AlphaFoldDB" id="A0A8H4QGJ6"/>
<keyword evidence="2" id="KW-1185">Reference proteome</keyword>
<organism evidence="1 2">
    <name type="scientific">Agrocybe pediades</name>
    <dbReference type="NCBI Taxonomy" id="84607"/>
    <lineage>
        <taxon>Eukaryota</taxon>
        <taxon>Fungi</taxon>
        <taxon>Dikarya</taxon>
        <taxon>Basidiomycota</taxon>
        <taxon>Agaricomycotina</taxon>
        <taxon>Agaricomycetes</taxon>
        <taxon>Agaricomycetidae</taxon>
        <taxon>Agaricales</taxon>
        <taxon>Agaricineae</taxon>
        <taxon>Strophariaceae</taxon>
        <taxon>Agrocybe</taxon>
    </lineage>
</organism>
<comment type="caution">
    <text evidence="1">The sequence shown here is derived from an EMBL/GenBank/DDBJ whole genome shotgun (WGS) entry which is preliminary data.</text>
</comment>
<gene>
    <name evidence="1" type="ORF">D9613_010639</name>
</gene>
<evidence type="ECO:0008006" key="3">
    <source>
        <dbReference type="Google" id="ProtNLM"/>
    </source>
</evidence>
<reference evidence="1 2" key="1">
    <citation type="submission" date="2019-12" db="EMBL/GenBank/DDBJ databases">
        <authorList>
            <person name="Floudas D."/>
            <person name="Bentzer J."/>
            <person name="Ahren D."/>
            <person name="Johansson T."/>
            <person name="Persson P."/>
            <person name="Tunlid A."/>
        </authorList>
    </citation>
    <scope>NUCLEOTIDE SEQUENCE [LARGE SCALE GENOMIC DNA]</scope>
    <source>
        <strain evidence="1 2">CBS 102.39</strain>
    </source>
</reference>